<evidence type="ECO:0000256" key="2">
    <source>
        <dbReference type="ARBA" id="ARBA00007703"/>
    </source>
</evidence>
<dbReference type="EMBL" id="FNES01000004">
    <property type="protein sequence ID" value="SDJ36262.1"/>
    <property type="molecule type" value="Genomic_DNA"/>
</dbReference>
<dbReference type="Pfam" id="PF05130">
    <property type="entry name" value="FlgN"/>
    <property type="match status" value="1"/>
</dbReference>
<dbReference type="RefSeq" id="WP_089684420.1">
    <property type="nucleotide sequence ID" value="NZ_FNES01000004.1"/>
</dbReference>
<evidence type="ECO:0000256" key="1">
    <source>
        <dbReference type="ARBA" id="ARBA00002397"/>
    </source>
</evidence>
<dbReference type="STRING" id="376427.SAMN04487954_104189"/>
<keyword evidence="6" id="KW-1185">Reference proteome</keyword>
<keyword evidence="5" id="KW-0966">Cell projection</keyword>
<keyword evidence="4" id="KW-0175">Coiled coil</keyword>
<dbReference type="GO" id="GO:0044780">
    <property type="term" value="P:bacterial-type flagellum assembly"/>
    <property type="evidence" value="ECO:0007669"/>
    <property type="project" value="InterPro"/>
</dbReference>
<comment type="function">
    <text evidence="1">Required for the efficient initiation of filament assembly.</text>
</comment>
<comment type="similarity">
    <text evidence="2">Belongs to the FlgN family.</text>
</comment>
<keyword evidence="5" id="KW-0282">Flagellum</keyword>
<name>A0A1G8T3Y8_9GAMM</name>
<dbReference type="InterPro" id="IPR007809">
    <property type="entry name" value="FlgN-like"/>
</dbReference>
<dbReference type="InterPro" id="IPR036679">
    <property type="entry name" value="FlgN-like_sf"/>
</dbReference>
<proteinExistence type="inferred from homology"/>
<dbReference type="Gene3D" id="1.20.58.300">
    <property type="entry name" value="FlgN-like"/>
    <property type="match status" value="1"/>
</dbReference>
<evidence type="ECO:0000256" key="3">
    <source>
        <dbReference type="ARBA" id="ARBA00022795"/>
    </source>
</evidence>
<organism evidence="5 6">
    <name type="scientific">Billgrantia gudaonensis</name>
    <dbReference type="NCBI Taxonomy" id="376427"/>
    <lineage>
        <taxon>Bacteria</taxon>
        <taxon>Pseudomonadati</taxon>
        <taxon>Pseudomonadota</taxon>
        <taxon>Gammaproteobacteria</taxon>
        <taxon>Oceanospirillales</taxon>
        <taxon>Halomonadaceae</taxon>
        <taxon>Billgrantia</taxon>
    </lineage>
</organism>
<keyword evidence="5" id="KW-0969">Cilium</keyword>
<evidence type="ECO:0000313" key="6">
    <source>
        <dbReference type="Proteomes" id="UP000198525"/>
    </source>
</evidence>
<dbReference type="Proteomes" id="UP000198525">
    <property type="component" value="Unassembled WGS sequence"/>
</dbReference>
<dbReference type="OrthoDB" id="6238586at2"/>
<gene>
    <name evidence="5" type="ORF">SAMN04487954_104189</name>
</gene>
<keyword evidence="3" id="KW-1005">Bacterial flagellum biogenesis</keyword>
<accession>A0A1G8T3Y8</accession>
<reference evidence="5 6" key="1">
    <citation type="submission" date="2016-10" db="EMBL/GenBank/DDBJ databases">
        <authorList>
            <person name="de Groot N.N."/>
        </authorList>
    </citation>
    <scope>NUCLEOTIDE SEQUENCE [LARGE SCALE GENOMIC DNA]</scope>
    <source>
        <strain evidence="5 6">CGMCC 1.6133</strain>
    </source>
</reference>
<sequence length="151" mass="16798">MSTSLAKLLQEQRHRLDALIELLERERLLLADAEIDGQTLADIAQQKRERLEALEATETLRQRIQKRLGYAAGSVGARDATQDAGCLAAWEQTLERTREAERLNGTNGQLIQLRMSQNQRLLDFIHDAAEKTLYGASGQVGAQSGRLNTSV</sequence>
<evidence type="ECO:0000313" key="5">
    <source>
        <dbReference type="EMBL" id="SDJ36262.1"/>
    </source>
</evidence>
<dbReference type="AlphaFoldDB" id="A0A1G8T3Y8"/>
<evidence type="ECO:0000256" key="4">
    <source>
        <dbReference type="SAM" id="Coils"/>
    </source>
</evidence>
<protein>
    <submittedName>
        <fullName evidence="5">Flagella synthesis protein FlgN</fullName>
    </submittedName>
</protein>
<feature type="coiled-coil region" evidence="4">
    <location>
        <begin position="6"/>
        <end position="36"/>
    </location>
</feature>
<dbReference type="SUPFAM" id="SSF140566">
    <property type="entry name" value="FlgN-like"/>
    <property type="match status" value="1"/>
</dbReference>